<dbReference type="PANTHER" id="PTHR43293">
    <property type="entry name" value="ACETATE COA-TRANSFERASE YDIF"/>
    <property type="match status" value="1"/>
</dbReference>
<dbReference type="PANTHER" id="PTHR43293:SF1">
    <property type="entry name" value="ACETATE COA-TRANSFERASE YDIF"/>
    <property type="match status" value="1"/>
</dbReference>
<evidence type="ECO:0000313" key="2">
    <source>
        <dbReference type="Proteomes" id="UP000093352"/>
    </source>
</evidence>
<dbReference type="AlphaFoldDB" id="A0A371IKR2"/>
<dbReference type="InterPro" id="IPR037171">
    <property type="entry name" value="NagB/RpiA_transferase-like"/>
</dbReference>
<dbReference type="Proteomes" id="UP000093352">
    <property type="component" value="Unassembled WGS sequence"/>
</dbReference>
<dbReference type="STRING" id="1871336.BBG48_05660"/>
<organism evidence="1 2">
    <name type="scientific">Criibacterium bergeronii</name>
    <dbReference type="NCBI Taxonomy" id="1871336"/>
    <lineage>
        <taxon>Bacteria</taxon>
        <taxon>Bacillati</taxon>
        <taxon>Bacillota</taxon>
        <taxon>Clostridia</taxon>
        <taxon>Peptostreptococcales</taxon>
        <taxon>Filifactoraceae</taxon>
        <taxon>Criibacterium</taxon>
    </lineage>
</organism>
<accession>A0A371IKR2</accession>
<comment type="caution">
    <text evidence="1">The sequence shown here is derived from an EMBL/GenBank/DDBJ whole genome shotgun (WGS) entry which is preliminary data.</text>
</comment>
<reference evidence="1 2" key="1">
    <citation type="journal article" date="2016" name="Genome Announc.">
        <title>Draft Genome Sequence of Criibacterium bergeronii gen. nov., sp. nov., Strain CCRI-22567T, Isolated from a Vaginal Sample from a Woman with Bacterial Vaginosis.</title>
        <authorList>
            <person name="Maheux A.F."/>
            <person name="Berube E."/>
            <person name="Boudreau D.K."/>
            <person name="Raymond F."/>
            <person name="Corbeil J."/>
            <person name="Roy P.H."/>
            <person name="Boissinot M."/>
            <person name="Omar R.F."/>
        </authorList>
    </citation>
    <scope>NUCLEOTIDE SEQUENCE [LARGE SCALE GENOMIC DNA]</scope>
    <source>
        <strain evidence="1 2">CCRI-22567</strain>
    </source>
</reference>
<keyword evidence="2" id="KW-1185">Reference proteome</keyword>
<dbReference type="Gene3D" id="3.40.1080.10">
    <property type="entry name" value="Glutaconate Coenzyme A-transferase"/>
    <property type="match status" value="1"/>
</dbReference>
<dbReference type="EMBL" id="MBEW02000013">
    <property type="protein sequence ID" value="RDY21069.1"/>
    <property type="molecule type" value="Genomic_DNA"/>
</dbReference>
<name>A0A371IKR2_9FIRM</name>
<gene>
    <name evidence="1" type="ORF">BBG48_006880</name>
</gene>
<protein>
    <recommendedName>
        <fullName evidence="3">3-oxoacid CoA-transferase</fullName>
    </recommendedName>
</protein>
<proteinExistence type="predicted"/>
<evidence type="ECO:0008006" key="3">
    <source>
        <dbReference type="Google" id="ProtNLM"/>
    </source>
</evidence>
<dbReference type="SUPFAM" id="SSF100950">
    <property type="entry name" value="NagB/RpiA/CoA transferase-like"/>
    <property type="match status" value="1"/>
</dbReference>
<evidence type="ECO:0000313" key="1">
    <source>
        <dbReference type="EMBL" id="RDY21069.1"/>
    </source>
</evidence>
<sequence>MLSKINLFTFEEGISDKIIFSIESGATGGVPASGRGTGASFNPEAILKQLDIFDFYDGGGLDIGYLGLAKADEDGNVNVSKFAGRVTGPVGFINITQNAKKVCFLGTFTAGESEIEIKDRKVNIIKDGEILKFKKKVEQITFSGEYSKNNDKQEVYFITQRCVFKLTNNGLELIEIALGVGLEKDILNKMEFVPKISDDLRLMDSRLFNTDKMGFEI</sequence>